<protein>
    <submittedName>
        <fullName evidence="1">Uncharacterized protein</fullName>
    </submittedName>
</protein>
<sequence length="144" mass="16111">MPPRTTRQGSGMTVAEIRITGIIDWQMARVVPRREASGLSLLTDDMSSLCGGNVSLSADHVALAEALRHKGIPKLSGNTGDEKVRRFFWGLALELKWSYTLPLTNAILQVFGVDQDWTRWMETALKEYETDERLKGLVEHHSSS</sequence>
<dbReference type="Proteomes" id="UP000029964">
    <property type="component" value="Unassembled WGS sequence"/>
</dbReference>
<dbReference type="AlphaFoldDB" id="A0A086T8N1"/>
<dbReference type="HOGENOM" id="CLU_1856808_0_0_1"/>
<accession>A0A086T8N1</accession>
<proteinExistence type="predicted"/>
<organism evidence="1 2">
    <name type="scientific">Hapsidospora chrysogenum (strain ATCC 11550 / CBS 779.69 / DSM 880 / IAM 14645 / JCM 23072 / IMI 49137)</name>
    <name type="common">Acremonium chrysogenum</name>
    <dbReference type="NCBI Taxonomy" id="857340"/>
    <lineage>
        <taxon>Eukaryota</taxon>
        <taxon>Fungi</taxon>
        <taxon>Dikarya</taxon>
        <taxon>Ascomycota</taxon>
        <taxon>Pezizomycotina</taxon>
        <taxon>Sordariomycetes</taxon>
        <taxon>Hypocreomycetidae</taxon>
        <taxon>Hypocreales</taxon>
        <taxon>Bionectriaceae</taxon>
        <taxon>Hapsidospora</taxon>
    </lineage>
</organism>
<reference evidence="2" key="1">
    <citation type="journal article" date="2014" name="Genome Announc.">
        <title>Genome sequence and annotation of Acremonium chrysogenum, producer of the beta-lactam antibiotic cephalosporin C.</title>
        <authorList>
            <person name="Terfehr D."/>
            <person name="Dahlmann T.A."/>
            <person name="Specht T."/>
            <person name="Zadra I."/>
            <person name="Kuernsteiner H."/>
            <person name="Kueck U."/>
        </authorList>
    </citation>
    <scope>NUCLEOTIDE SEQUENCE [LARGE SCALE GENOMIC DNA]</scope>
    <source>
        <strain evidence="2">ATCC 11550 / CBS 779.69 / DSM 880 / IAM 14645 / JCM 23072 / IMI 49137</strain>
    </source>
</reference>
<name>A0A086T8N1_HAPC1</name>
<comment type="caution">
    <text evidence="1">The sequence shown here is derived from an EMBL/GenBank/DDBJ whole genome shotgun (WGS) entry which is preliminary data.</text>
</comment>
<keyword evidence="2" id="KW-1185">Reference proteome</keyword>
<dbReference type="STRING" id="857340.A0A086T8N1"/>
<gene>
    <name evidence="1" type="ORF">ACRE_034880</name>
</gene>
<dbReference type="EMBL" id="JPKY01000028">
    <property type="protein sequence ID" value="KFH45713.1"/>
    <property type="molecule type" value="Genomic_DNA"/>
</dbReference>
<dbReference type="OrthoDB" id="4867637at2759"/>
<evidence type="ECO:0000313" key="1">
    <source>
        <dbReference type="EMBL" id="KFH45713.1"/>
    </source>
</evidence>
<evidence type="ECO:0000313" key="2">
    <source>
        <dbReference type="Proteomes" id="UP000029964"/>
    </source>
</evidence>